<protein>
    <recommendedName>
        <fullName evidence="3">EF-hand domain-containing protein</fullName>
    </recommendedName>
</protein>
<dbReference type="HOGENOM" id="CLU_061288_20_7_1"/>
<dbReference type="PANTHER" id="PTHR23050">
    <property type="entry name" value="CALCIUM BINDING PROTEIN"/>
    <property type="match status" value="1"/>
</dbReference>
<name>L1JFN4_GUITC</name>
<dbReference type="FunFam" id="1.10.238.10:FF:000003">
    <property type="entry name" value="Calmodulin A"/>
    <property type="match status" value="1"/>
</dbReference>
<dbReference type="Gene3D" id="1.10.238.10">
    <property type="entry name" value="EF-hand"/>
    <property type="match status" value="2"/>
</dbReference>
<keyword evidence="1" id="KW-0677">Repeat</keyword>
<feature type="domain" description="EF-hand" evidence="3">
    <location>
        <begin position="123"/>
        <end position="150"/>
    </location>
</feature>
<dbReference type="SUPFAM" id="SSF47473">
    <property type="entry name" value="EF-hand"/>
    <property type="match status" value="1"/>
</dbReference>
<dbReference type="PaxDb" id="55529-EKX47323"/>
<dbReference type="InterPro" id="IPR018247">
    <property type="entry name" value="EF_Hand_1_Ca_BS"/>
</dbReference>
<evidence type="ECO:0000313" key="4">
    <source>
        <dbReference type="EMBL" id="EKX47323.1"/>
    </source>
</evidence>
<dbReference type="GeneID" id="17304039"/>
<dbReference type="KEGG" id="gtt:GUITHDRAFT_58965"/>
<dbReference type="RefSeq" id="XP_005834303.1">
    <property type="nucleotide sequence ID" value="XM_005834246.1"/>
</dbReference>
<evidence type="ECO:0000313" key="6">
    <source>
        <dbReference type="Proteomes" id="UP000011087"/>
    </source>
</evidence>
<dbReference type="AlphaFoldDB" id="L1JFN4"/>
<dbReference type="InterPro" id="IPR050145">
    <property type="entry name" value="Centrin_CML-like"/>
</dbReference>
<evidence type="ECO:0000259" key="3">
    <source>
        <dbReference type="PROSITE" id="PS50222"/>
    </source>
</evidence>
<feature type="domain" description="EF-hand" evidence="3">
    <location>
        <begin position="86"/>
        <end position="121"/>
    </location>
</feature>
<dbReference type="PROSITE" id="PS00018">
    <property type="entry name" value="EF_HAND_1"/>
    <property type="match status" value="2"/>
</dbReference>
<dbReference type="PROSITE" id="PS50222">
    <property type="entry name" value="EF_HAND_2"/>
    <property type="match status" value="4"/>
</dbReference>
<proteinExistence type="predicted"/>
<dbReference type="GO" id="GO:0005509">
    <property type="term" value="F:calcium ion binding"/>
    <property type="evidence" value="ECO:0007669"/>
    <property type="project" value="InterPro"/>
</dbReference>
<dbReference type="InterPro" id="IPR011992">
    <property type="entry name" value="EF-hand-dom_pair"/>
</dbReference>
<dbReference type="STRING" id="905079.L1JFN4"/>
<keyword evidence="6" id="KW-1185">Reference proteome</keyword>
<gene>
    <name evidence="4" type="ORF">GUITHDRAFT_58965</name>
</gene>
<dbReference type="EnsemblProtists" id="EKX47323">
    <property type="protein sequence ID" value="EKX47323"/>
    <property type="gene ID" value="GUITHDRAFT_58965"/>
</dbReference>
<evidence type="ECO:0000256" key="2">
    <source>
        <dbReference type="ARBA" id="ARBA00022837"/>
    </source>
</evidence>
<dbReference type="OrthoDB" id="26525at2759"/>
<organism evidence="4">
    <name type="scientific">Guillardia theta (strain CCMP2712)</name>
    <name type="common">Cryptophyte</name>
    <dbReference type="NCBI Taxonomy" id="905079"/>
    <lineage>
        <taxon>Eukaryota</taxon>
        <taxon>Cryptophyceae</taxon>
        <taxon>Pyrenomonadales</taxon>
        <taxon>Geminigeraceae</taxon>
        <taxon>Guillardia</taxon>
    </lineage>
</organism>
<feature type="non-terminal residue" evidence="4">
    <location>
        <position position="1"/>
    </location>
</feature>
<feature type="non-terminal residue" evidence="4">
    <location>
        <position position="150"/>
    </location>
</feature>
<reference evidence="5" key="3">
    <citation type="submission" date="2015-06" db="UniProtKB">
        <authorList>
            <consortium name="EnsemblProtists"/>
        </authorList>
    </citation>
    <scope>IDENTIFICATION</scope>
</reference>
<keyword evidence="2" id="KW-0106">Calcium</keyword>
<dbReference type="Proteomes" id="UP000011087">
    <property type="component" value="Unassembled WGS sequence"/>
</dbReference>
<dbReference type="CDD" id="cd00051">
    <property type="entry name" value="EFh"/>
    <property type="match status" value="2"/>
</dbReference>
<dbReference type="InterPro" id="IPR002048">
    <property type="entry name" value="EF_hand_dom"/>
</dbReference>
<dbReference type="SMART" id="SM00054">
    <property type="entry name" value="EFh"/>
    <property type="match status" value="3"/>
</dbReference>
<evidence type="ECO:0000256" key="1">
    <source>
        <dbReference type="ARBA" id="ARBA00022737"/>
    </source>
</evidence>
<dbReference type="OMA" id="NNNEMTE"/>
<sequence length="150" mass="17404">KAIESLFDELFDAFVVFDSNSDGKLHKTEFCEAIRNLNEPSLKDISDSVLEDLFDYIDSNADGIITLEEFLSTFTVDKRKGKAMRSNFKSLLQAFKRMDVDHDGRLSREEFRKGVENRLKLKLPSKILDEIIRRSDKQGTGFIDYEHFLE</sequence>
<reference evidence="4 6" key="1">
    <citation type="journal article" date="2012" name="Nature">
        <title>Algal genomes reveal evolutionary mosaicism and the fate of nucleomorphs.</title>
        <authorList>
            <consortium name="DOE Joint Genome Institute"/>
            <person name="Curtis B.A."/>
            <person name="Tanifuji G."/>
            <person name="Burki F."/>
            <person name="Gruber A."/>
            <person name="Irimia M."/>
            <person name="Maruyama S."/>
            <person name="Arias M.C."/>
            <person name="Ball S.G."/>
            <person name="Gile G.H."/>
            <person name="Hirakawa Y."/>
            <person name="Hopkins J.F."/>
            <person name="Kuo A."/>
            <person name="Rensing S.A."/>
            <person name="Schmutz J."/>
            <person name="Symeonidi A."/>
            <person name="Elias M."/>
            <person name="Eveleigh R.J."/>
            <person name="Herman E.K."/>
            <person name="Klute M.J."/>
            <person name="Nakayama T."/>
            <person name="Obornik M."/>
            <person name="Reyes-Prieto A."/>
            <person name="Armbrust E.V."/>
            <person name="Aves S.J."/>
            <person name="Beiko R.G."/>
            <person name="Coutinho P."/>
            <person name="Dacks J.B."/>
            <person name="Durnford D.G."/>
            <person name="Fast N.M."/>
            <person name="Green B.R."/>
            <person name="Grisdale C.J."/>
            <person name="Hempel F."/>
            <person name="Henrissat B."/>
            <person name="Hoppner M.P."/>
            <person name="Ishida K."/>
            <person name="Kim E."/>
            <person name="Koreny L."/>
            <person name="Kroth P.G."/>
            <person name="Liu Y."/>
            <person name="Malik S.B."/>
            <person name="Maier U.G."/>
            <person name="McRose D."/>
            <person name="Mock T."/>
            <person name="Neilson J.A."/>
            <person name="Onodera N.T."/>
            <person name="Poole A.M."/>
            <person name="Pritham E.J."/>
            <person name="Richards T.A."/>
            <person name="Rocap G."/>
            <person name="Roy S.W."/>
            <person name="Sarai C."/>
            <person name="Schaack S."/>
            <person name="Shirato S."/>
            <person name="Slamovits C.H."/>
            <person name="Spencer D.F."/>
            <person name="Suzuki S."/>
            <person name="Worden A.Z."/>
            <person name="Zauner S."/>
            <person name="Barry K."/>
            <person name="Bell C."/>
            <person name="Bharti A.K."/>
            <person name="Crow J.A."/>
            <person name="Grimwood J."/>
            <person name="Kramer R."/>
            <person name="Lindquist E."/>
            <person name="Lucas S."/>
            <person name="Salamov A."/>
            <person name="McFadden G.I."/>
            <person name="Lane C.E."/>
            <person name="Keeling P.J."/>
            <person name="Gray M.W."/>
            <person name="Grigoriev I.V."/>
            <person name="Archibald J.M."/>
        </authorList>
    </citation>
    <scope>NUCLEOTIDE SEQUENCE</scope>
    <source>
        <strain evidence="4 6">CCMP2712</strain>
    </source>
</reference>
<reference evidence="6" key="2">
    <citation type="submission" date="2012-11" db="EMBL/GenBank/DDBJ databases">
        <authorList>
            <person name="Kuo A."/>
            <person name="Curtis B.A."/>
            <person name="Tanifuji G."/>
            <person name="Burki F."/>
            <person name="Gruber A."/>
            <person name="Irimia M."/>
            <person name="Maruyama S."/>
            <person name="Arias M.C."/>
            <person name="Ball S.G."/>
            <person name="Gile G.H."/>
            <person name="Hirakawa Y."/>
            <person name="Hopkins J.F."/>
            <person name="Rensing S.A."/>
            <person name="Schmutz J."/>
            <person name="Symeonidi A."/>
            <person name="Elias M."/>
            <person name="Eveleigh R.J."/>
            <person name="Herman E.K."/>
            <person name="Klute M.J."/>
            <person name="Nakayama T."/>
            <person name="Obornik M."/>
            <person name="Reyes-Prieto A."/>
            <person name="Armbrust E.V."/>
            <person name="Aves S.J."/>
            <person name="Beiko R.G."/>
            <person name="Coutinho P."/>
            <person name="Dacks J.B."/>
            <person name="Durnford D.G."/>
            <person name="Fast N.M."/>
            <person name="Green B.R."/>
            <person name="Grisdale C."/>
            <person name="Hempe F."/>
            <person name="Henrissat B."/>
            <person name="Hoppner M.P."/>
            <person name="Ishida K.-I."/>
            <person name="Kim E."/>
            <person name="Koreny L."/>
            <person name="Kroth P.G."/>
            <person name="Liu Y."/>
            <person name="Malik S.-B."/>
            <person name="Maier U.G."/>
            <person name="McRose D."/>
            <person name="Mock T."/>
            <person name="Neilson J.A."/>
            <person name="Onodera N.T."/>
            <person name="Poole A.M."/>
            <person name="Pritham E.J."/>
            <person name="Richards T.A."/>
            <person name="Rocap G."/>
            <person name="Roy S.W."/>
            <person name="Sarai C."/>
            <person name="Schaack S."/>
            <person name="Shirato S."/>
            <person name="Slamovits C.H."/>
            <person name="Spencer D.F."/>
            <person name="Suzuki S."/>
            <person name="Worden A.Z."/>
            <person name="Zauner S."/>
            <person name="Barry K."/>
            <person name="Bell C."/>
            <person name="Bharti A.K."/>
            <person name="Crow J.A."/>
            <person name="Grimwood J."/>
            <person name="Kramer R."/>
            <person name="Lindquist E."/>
            <person name="Lucas S."/>
            <person name="Salamov A."/>
            <person name="McFadden G.I."/>
            <person name="Lane C.E."/>
            <person name="Keeling P.J."/>
            <person name="Gray M.W."/>
            <person name="Grigoriev I.V."/>
            <person name="Archibald J.M."/>
        </authorList>
    </citation>
    <scope>NUCLEOTIDE SEQUENCE</scope>
    <source>
        <strain evidence="6">CCMP2712</strain>
    </source>
</reference>
<feature type="domain" description="EF-hand" evidence="3">
    <location>
        <begin position="45"/>
        <end position="80"/>
    </location>
</feature>
<feature type="domain" description="EF-hand" evidence="3">
    <location>
        <begin position="5"/>
        <end position="40"/>
    </location>
</feature>
<dbReference type="EMBL" id="JH992990">
    <property type="protein sequence ID" value="EKX47323.1"/>
    <property type="molecule type" value="Genomic_DNA"/>
</dbReference>
<accession>L1JFN4</accession>
<evidence type="ECO:0000313" key="5">
    <source>
        <dbReference type="EnsemblProtists" id="EKX47323"/>
    </source>
</evidence>
<dbReference type="Pfam" id="PF13499">
    <property type="entry name" value="EF-hand_7"/>
    <property type="match status" value="2"/>
</dbReference>
<dbReference type="eggNOG" id="KOG0027">
    <property type="taxonomic scope" value="Eukaryota"/>
</dbReference>